<dbReference type="InterPro" id="IPR056142">
    <property type="entry name" value="DUF7725"/>
</dbReference>
<dbReference type="OrthoDB" id="2020644at2759"/>
<evidence type="ECO:0000313" key="2">
    <source>
        <dbReference type="EMBL" id="PPR87095.1"/>
    </source>
</evidence>
<feature type="domain" description="DUF7725" evidence="1">
    <location>
        <begin position="82"/>
        <end position="134"/>
    </location>
</feature>
<dbReference type="PANTHER" id="PTHR35766">
    <property type="entry name" value="OS08G0543600 PROTEIN"/>
    <property type="match status" value="1"/>
</dbReference>
<dbReference type="Pfam" id="PF24851">
    <property type="entry name" value="DUF7725"/>
    <property type="match status" value="1"/>
</dbReference>
<dbReference type="Proteomes" id="UP000239757">
    <property type="component" value="Unassembled WGS sequence"/>
</dbReference>
<proteinExistence type="predicted"/>
<sequence>MPNTFRRIMTEVSRQLGIAKQHAAAVIATLNAELTILGTSNHEHFINFSGTTINNGANAISPEKFVSMGQTNILLSSKTSGTALIQTSSTQPIRLGKVLPPLHCLDHKKRYRKLDDFVARCSELFVIEGDYFQLQEGAQEIIAATDAAKAAPNQLKKALQSIDSNCVKENALFKGMQLLLLVMQNQDSSGICLGVSGGFFNVKLLSQANDPNESNGSYFE</sequence>
<evidence type="ECO:0000259" key="1">
    <source>
        <dbReference type="Pfam" id="PF24851"/>
    </source>
</evidence>
<accession>A0A2P5W7M8</accession>
<organism evidence="2 3">
    <name type="scientific">Gossypium barbadense</name>
    <name type="common">Sea Island cotton</name>
    <name type="synonym">Hibiscus barbadensis</name>
    <dbReference type="NCBI Taxonomy" id="3634"/>
    <lineage>
        <taxon>Eukaryota</taxon>
        <taxon>Viridiplantae</taxon>
        <taxon>Streptophyta</taxon>
        <taxon>Embryophyta</taxon>
        <taxon>Tracheophyta</taxon>
        <taxon>Spermatophyta</taxon>
        <taxon>Magnoliopsida</taxon>
        <taxon>eudicotyledons</taxon>
        <taxon>Gunneridae</taxon>
        <taxon>Pentapetalae</taxon>
        <taxon>rosids</taxon>
        <taxon>malvids</taxon>
        <taxon>Malvales</taxon>
        <taxon>Malvaceae</taxon>
        <taxon>Malvoideae</taxon>
        <taxon>Gossypium</taxon>
    </lineage>
</organism>
<gene>
    <name evidence="2" type="ORF">GOBAR_AA33596</name>
</gene>
<dbReference type="PANTHER" id="PTHR35766:SF1">
    <property type="entry name" value="OS08G0543600 PROTEIN"/>
    <property type="match status" value="1"/>
</dbReference>
<dbReference type="AlphaFoldDB" id="A0A2P5W7M8"/>
<dbReference type="EMBL" id="KZ668730">
    <property type="protein sequence ID" value="PPR87095.1"/>
    <property type="molecule type" value="Genomic_DNA"/>
</dbReference>
<protein>
    <recommendedName>
        <fullName evidence="1">DUF7725 domain-containing protein</fullName>
    </recommendedName>
</protein>
<name>A0A2P5W7M8_GOSBA</name>
<reference evidence="2 3" key="1">
    <citation type="submission" date="2015-01" db="EMBL/GenBank/DDBJ databases">
        <title>Genome of allotetraploid Gossypium barbadense reveals genomic plasticity and fiber elongation in cotton evolution.</title>
        <authorList>
            <person name="Chen X."/>
            <person name="Liu X."/>
            <person name="Zhao B."/>
            <person name="Zheng H."/>
            <person name="Hu Y."/>
            <person name="Lu G."/>
            <person name="Yang C."/>
            <person name="Chen J."/>
            <person name="Shan C."/>
            <person name="Zhang L."/>
            <person name="Zhou Y."/>
            <person name="Wang L."/>
            <person name="Guo W."/>
            <person name="Bai Y."/>
            <person name="Ruan J."/>
            <person name="Shangguan X."/>
            <person name="Mao Y."/>
            <person name="Jiang J."/>
            <person name="Zhu Y."/>
            <person name="Lei J."/>
            <person name="Kang H."/>
            <person name="Chen S."/>
            <person name="He X."/>
            <person name="Wang R."/>
            <person name="Wang Y."/>
            <person name="Chen J."/>
            <person name="Wang L."/>
            <person name="Yu S."/>
            <person name="Wang B."/>
            <person name="Wei J."/>
            <person name="Song S."/>
            <person name="Lu X."/>
            <person name="Gao Z."/>
            <person name="Gu W."/>
            <person name="Deng X."/>
            <person name="Ma D."/>
            <person name="Wang S."/>
            <person name="Liang W."/>
            <person name="Fang L."/>
            <person name="Cai C."/>
            <person name="Zhu X."/>
            <person name="Zhou B."/>
            <person name="Zhang Y."/>
            <person name="Chen Z."/>
            <person name="Xu S."/>
            <person name="Zhu R."/>
            <person name="Wang S."/>
            <person name="Zhang T."/>
            <person name="Zhao G."/>
        </authorList>
    </citation>
    <scope>NUCLEOTIDE SEQUENCE [LARGE SCALE GENOMIC DNA]</scope>
    <source>
        <strain evidence="3">cv. Xinhai21</strain>
        <tissue evidence="2">Leaf</tissue>
    </source>
</reference>
<evidence type="ECO:0000313" key="3">
    <source>
        <dbReference type="Proteomes" id="UP000239757"/>
    </source>
</evidence>